<dbReference type="SUPFAM" id="SSF56935">
    <property type="entry name" value="Porins"/>
    <property type="match status" value="1"/>
</dbReference>
<proteinExistence type="predicted"/>
<feature type="signal peptide" evidence="1">
    <location>
        <begin position="1"/>
        <end position="30"/>
    </location>
</feature>
<evidence type="ECO:0000313" key="2">
    <source>
        <dbReference type="EMBL" id="KGN79413.1"/>
    </source>
</evidence>
<comment type="caution">
    <text evidence="2">The sequence shown here is derived from an EMBL/GenBank/DDBJ whole genome shotgun (WGS) entry which is preliminary data.</text>
</comment>
<evidence type="ECO:0000313" key="3">
    <source>
        <dbReference type="Proteomes" id="UP000030125"/>
    </source>
</evidence>
<reference evidence="2 3" key="1">
    <citation type="submission" date="2014-08" db="EMBL/GenBank/DDBJ databases">
        <title>Porphyromonas cangingivalis strain:COT-109_OH1386 Genome sequencing.</title>
        <authorList>
            <person name="Wallis C."/>
            <person name="Deusch O."/>
            <person name="O'Flynn C."/>
            <person name="Davis I."/>
            <person name="Jospin G."/>
            <person name="Darling A.E."/>
            <person name="Coil D.A."/>
            <person name="Alexiev A."/>
            <person name="Horsfall A."/>
            <person name="Kirkwood N."/>
            <person name="Harris S."/>
            <person name="Eisen J.A."/>
        </authorList>
    </citation>
    <scope>NUCLEOTIDE SEQUENCE [LARGE SCALE GENOMIC DNA]</scope>
    <source>
        <strain evidence="3">COT-109 OH1386</strain>
    </source>
</reference>
<dbReference type="Gene3D" id="2.40.160.60">
    <property type="entry name" value="Outer membrane protein transport protein (OMPP1/FadL/TodX)"/>
    <property type="match status" value="1"/>
</dbReference>
<accession>A0A0A2EKG2</accession>
<dbReference type="EMBL" id="JQJD01000050">
    <property type="protein sequence ID" value="KGN79413.1"/>
    <property type="molecule type" value="Genomic_DNA"/>
</dbReference>
<dbReference type="STRING" id="36874.HQ34_02255"/>
<keyword evidence="3" id="KW-1185">Reference proteome</keyword>
<gene>
    <name evidence="2" type="ORF">HQ35_07545</name>
</gene>
<dbReference type="AlphaFoldDB" id="A0A0A2EKG2"/>
<keyword evidence="1" id="KW-0732">Signal</keyword>
<dbReference type="Proteomes" id="UP000030125">
    <property type="component" value="Unassembled WGS sequence"/>
</dbReference>
<name>A0A0A2EKG2_PORCN</name>
<protein>
    <recommendedName>
        <fullName evidence="4">PorV/PorQ family protein</fullName>
    </recommendedName>
</protein>
<dbReference type="NCBIfam" id="NF033709">
    <property type="entry name" value="PorV_fam"/>
    <property type="match status" value="1"/>
</dbReference>
<sequence>MKNMKTDLLRRCCLGILILGAIATSNTSLAQTRLLPILESPVDARAAAMGGVALMNTDRSYLYINPTSIVYQDTKFTVSANGVLFPKYGAADGRLKKATISVGQKFFDRHAFYAGFRYQGGLSHKVSTGQFDNQDPLEYNPFDWVADLGYAYRISKRFSVFATGSFIQSYTGRAAYAGAFGIGANYLKDFQISETDVLLNIAARVADFGTPLYYSSSEWYTLPSKAELTADLTTLFSKNHKLVTLIGGRSFFMPTNVQVYQANMGAEYTLYDLLSLRAGVQLGNRSTGHWSCGAGLGYKRAKIDFSFLRGLNTTHSDRLVLTLSYNY</sequence>
<dbReference type="eggNOG" id="COG3637">
    <property type="taxonomic scope" value="Bacteria"/>
</dbReference>
<evidence type="ECO:0000256" key="1">
    <source>
        <dbReference type="SAM" id="SignalP"/>
    </source>
</evidence>
<feature type="chain" id="PRO_5001998476" description="PorV/PorQ family protein" evidence="1">
    <location>
        <begin position="31"/>
        <end position="327"/>
    </location>
</feature>
<evidence type="ECO:0008006" key="4">
    <source>
        <dbReference type="Google" id="ProtNLM"/>
    </source>
</evidence>
<organism evidence="2 3">
    <name type="scientific">Porphyromonas cangingivalis</name>
    <dbReference type="NCBI Taxonomy" id="36874"/>
    <lineage>
        <taxon>Bacteria</taxon>
        <taxon>Pseudomonadati</taxon>
        <taxon>Bacteroidota</taxon>
        <taxon>Bacteroidia</taxon>
        <taxon>Bacteroidales</taxon>
        <taxon>Porphyromonadaceae</taxon>
        <taxon>Porphyromonas</taxon>
    </lineage>
</organism>